<comment type="subcellular location">
    <subcellularLocation>
        <location evidence="1">Membrane</location>
        <topology evidence="1">Multi-pass membrane protein</topology>
    </subcellularLocation>
</comment>
<gene>
    <name evidence="7" type="ORF">Slin15195_G018310</name>
</gene>
<keyword evidence="3 5" id="KW-1133">Transmembrane helix</keyword>
<protein>
    <submittedName>
        <fullName evidence="7">Major facilitator superfamily, MFS transporter superfamily</fullName>
    </submittedName>
</protein>
<feature type="transmembrane region" description="Helical" evidence="5">
    <location>
        <begin position="77"/>
        <end position="100"/>
    </location>
</feature>
<evidence type="ECO:0000256" key="1">
    <source>
        <dbReference type="ARBA" id="ARBA00004141"/>
    </source>
</evidence>
<evidence type="ECO:0000313" key="8">
    <source>
        <dbReference type="Proteomes" id="UP001056384"/>
    </source>
</evidence>
<dbReference type="PROSITE" id="PS50850">
    <property type="entry name" value="MFS"/>
    <property type="match status" value="1"/>
</dbReference>
<feature type="transmembrane region" description="Helical" evidence="5">
    <location>
        <begin position="351"/>
        <end position="373"/>
    </location>
</feature>
<feature type="transmembrane region" description="Helical" evidence="5">
    <location>
        <begin position="385"/>
        <end position="407"/>
    </location>
</feature>
<evidence type="ECO:0000256" key="5">
    <source>
        <dbReference type="SAM" id="Phobius"/>
    </source>
</evidence>
<evidence type="ECO:0000256" key="3">
    <source>
        <dbReference type="ARBA" id="ARBA00022989"/>
    </source>
</evidence>
<dbReference type="Gene3D" id="1.20.1250.20">
    <property type="entry name" value="MFS general substrate transporter like domains"/>
    <property type="match status" value="1"/>
</dbReference>
<evidence type="ECO:0000313" key="7">
    <source>
        <dbReference type="EMBL" id="USW48512.1"/>
    </source>
</evidence>
<dbReference type="SUPFAM" id="SSF103473">
    <property type="entry name" value="MFS general substrate transporter"/>
    <property type="match status" value="1"/>
</dbReference>
<organism evidence="7 8">
    <name type="scientific">Septoria linicola</name>
    <dbReference type="NCBI Taxonomy" id="215465"/>
    <lineage>
        <taxon>Eukaryota</taxon>
        <taxon>Fungi</taxon>
        <taxon>Dikarya</taxon>
        <taxon>Ascomycota</taxon>
        <taxon>Pezizomycotina</taxon>
        <taxon>Dothideomycetes</taxon>
        <taxon>Dothideomycetidae</taxon>
        <taxon>Mycosphaerellales</taxon>
        <taxon>Mycosphaerellaceae</taxon>
        <taxon>Septoria</taxon>
    </lineage>
</organism>
<feature type="transmembrane region" description="Helical" evidence="5">
    <location>
        <begin position="112"/>
        <end position="134"/>
    </location>
</feature>
<dbReference type="InterPro" id="IPR036259">
    <property type="entry name" value="MFS_trans_sf"/>
</dbReference>
<dbReference type="GO" id="GO:0005886">
    <property type="term" value="C:plasma membrane"/>
    <property type="evidence" value="ECO:0007669"/>
    <property type="project" value="TreeGrafter"/>
</dbReference>
<feature type="domain" description="Major facilitator superfamily (MFS) profile" evidence="6">
    <location>
        <begin position="79"/>
        <end position="506"/>
    </location>
</feature>
<dbReference type="GO" id="GO:0015244">
    <property type="term" value="F:fluconazole transmembrane transporter activity"/>
    <property type="evidence" value="ECO:0007669"/>
    <property type="project" value="TreeGrafter"/>
</dbReference>
<evidence type="ECO:0000256" key="2">
    <source>
        <dbReference type="ARBA" id="ARBA00022692"/>
    </source>
</evidence>
<feature type="transmembrane region" description="Helical" evidence="5">
    <location>
        <begin position="235"/>
        <end position="254"/>
    </location>
</feature>
<feature type="transmembrane region" description="Helical" evidence="5">
    <location>
        <begin position="413"/>
        <end position="439"/>
    </location>
</feature>
<proteinExistence type="predicted"/>
<dbReference type="AlphaFoldDB" id="A0A9Q9EG87"/>
<dbReference type="PANTHER" id="PTHR23502">
    <property type="entry name" value="MAJOR FACILITATOR SUPERFAMILY"/>
    <property type="match status" value="1"/>
</dbReference>
<keyword evidence="2 5" id="KW-0812">Transmembrane</keyword>
<feature type="transmembrane region" description="Helical" evidence="5">
    <location>
        <begin position="176"/>
        <end position="197"/>
    </location>
</feature>
<dbReference type="InterPro" id="IPR011701">
    <property type="entry name" value="MFS"/>
</dbReference>
<keyword evidence="8" id="KW-1185">Reference proteome</keyword>
<reference evidence="7" key="1">
    <citation type="submission" date="2022-06" db="EMBL/GenBank/DDBJ databases">
        <title>Complete genome sequences of two strains of the flax pathogen Septoria linicola.</title>
        <authorList>
            <person name="Lapalu N."/>
            <person name="Simon A."/>
            <person name="Demenou B."/>
            <person name="Paumier D."/>
            <person name="Guillot M.-P."/>
            <person name="Gout L."/>
            <person name="Valade R."/>
        </authorList>
    </citation>
    <scope>NUCLEOTIDE SEQUENCE</scope>
    <source>
        <strain evidence="7">SE15195</strain>
    </source>
</reference>
<feature type="transmembrane region" description="Helical" evidence="5">
    <location>
        <begin position="146"/>
        <end position="164"/>
    </location>
</feature>
<sequence length="515" mass="56738">MTFRDAVRDSPAGILIRLIAPSSLPYPEELPGFTLHPSDRDVEKDPDTRDVGKTDMCGWYGEHDPENPKQWSSMKKIWVVANVLACAFVVYISGPIWAPSHVMFMTEFGTSYAYTSLGLAMFVLGYGVGPLLFAPLSEILRIGRNWPYILTFTAFVLITVPTALVRNAPAFMFLRFLQGFFGSPILATGGASIGDIYNAAWTPIVLSTWGAACFVAPVVGTIISAAAVTHLGWRFSIWETLIASVPVLVMMLFLPETSSDTILYYRAQRLRKATGSENIRSQSELNQHGMDVKTIVVDSLLVPSKITILDPAVLFINIYLCLIYGIYYSFFESFPIVYQGMYNFTLLGQGLAFLPLAVGTLFSVAGYLLFLCIYRVSEDVPPEQILIPAIIASIFPPIGLFLFGWGANPDIHWIVPMIGVALDPAGVFTIFQALLSYLAAYQPRFTASLFAASDFTRSSFAFAAILFARPMYLSLGIGGGCSLLAGLMVCCIFGLMAIYYYGPKLRNRSKFQASW</sequence>
<dbReference type="InterPro" id="IPR020846">
    <property type="entry name" value="MFS_dom"/>
</dbReference>
<dbReference type="EMBL" id="CP099418">
    <property type="protein sequence ID" value="USW48512.1"/>
    <property type="molecule type" value="Genomic_DNA"/>
</dbReference>
<dbReference type="GO" id="GO:1990961">
    <property type="term" value="P:xenobiotic detoxification by transmembrane export across the plasma membrane"/>
    <property type="evidence" value="ECO:0007669"/>
    <property type="project" value="TreeGrafter"/>
</dbReference>
<dbReference type="Pfam" id="PF07690">
    <property type="entry name" value="MFS_1"/>
    <property type="match status" value="1"/>
</dbReference>
<evidence type="ECO:0000256" key="4">
    <source>
        <dbReference type="ARBA" id="ARBA00023136"/>
    </source>
</evidence>
<feature type="transmembrane region" description="Helical" evidence="5">
    <location>
        <begin position="312"/>
        <end position="331"/>
    </location>
</feature>
<name>A0A9Q9EG87_9PEZI</name>
<feature type="transmembrane region" description="Helical" evidence="5">
    <location>
        <begin position="209"/>
        <end position="229"/>
    </location>
</feature>
<accession>A0A9Q9EG87</accession>
<keyword evidence="4 5" id="KW-0472">Membrane</keyword>
<dbReference type="PANTHER" id="PTHR23502:SF23">
    <property type="entry name" value="FLUCONAZOLE RESISTANCE PROTEIN 1"/>
    <property type="match status" value="1"/>
</dbReference>
<evidence type="ECO:0000259" key="6">
    <source>
        <dbReference type="PROSITE" id="PS50850"/>
    </source>
</evidence>
<feature type="transmembrane region" description="Helical" evidence="5">
    <location>
        <begin position="483"/>
        <end position="502"/>
    </location>
</feature>
<dbReference type="Proteomes" id="UP001056384">
    <property type="component" value="Chromosome 1"/>
</dbReference>